<evidence type="ECO:0000313" key="14">
    <source>
        <dbReference type="EMBL" id="KAK6170025.1"/>
    </source>
</evidence>
<dbReference type="GO" id="GO:0051301">
    <property type="term" value="P:cell division"/>
    <property type="evidence" value="ECO:0007669"/>
    <property type="project" value="UniProtKB-KW"/>
</dbReference>
<dbReference type="EMBL" id="JAZGQO010000014">
    <property type="protein sequence ID" value="KAK6170025.1"/>
    <property type="molecule type" value="Genomic_DNA"/>
</dbReference>
<evidence type="ECO:0000256" key="4">
    <source>
        <dbReference type="ARBA" id="ARBA00019493"/>
    </source>
</evidence>
<dbReference type="InterPro" id="IPR039361">
    <property type="entry name" value="Cyclin"/>
</dbReference>
<name>A0AAN8PGP2_PATCE</name>
<comment type="caution">
    <text evidence="14">The sequence shown here is derived from an EMBL/GenBank/DDBJ whole genome shotgun (WGS) entry which is preliminary data.</text>
</comment>
<evidence type="ECO:0000256" key="2">
    <source>
        <dbReference type="ARBA" id="ARBA00004556"/>
    </source>
</evidence>
<dbReference type="CDD" id="cd20521">
    <property type="entry name" value="CYCLIN_CCNF_rpt1"/>
    <property type="match status" value="1"/>
</dbReference>
<dbReference type="AlphaFoldDB" id="A0AAN8PGP2"/>
<feature type="compositionally biased region" description="Polar residues" evidence="12">
    <location>
        <begin position="734"/>
        <end position="743"/>
    </location>
</feature>
<keyword evidence="10" id="KW-0131">Cell cycle</keyword>
<proteinExistence type="inferred from homology"/>
<dbReference type="InterPro" id="IPR048258">
    <property type="entry name" value="Cyclins_cyclin-box"/>
</dbReference>
<dbReference type="InterPro" id="IPR013763">
    <property type="entry name" value="Cyclin-like_dom"/>
</dbReference>
<evidence type="ECO:0000256" key="12">
    <source>
        <dbReference type="SAM" id="MobiDB-lite"/>
    </source>
</evidence>
<evidence type="ECO:0000256" key="6">
    <source>
        <dbReference type="ARBA" id="ARBA00022618"/>
    </source>
</evidence>
<reference evidence="14 15" key="1">
    <citation type="submission" date="2024-01" db="EMBL/GenBank/DDBJ databases">
        <title>The genome of the rayed Mediterranean limpet Patella caerulea (Linnaeus, 1758).</title>
        <authorList>
            <person name="Anh-Thu Weber A."/>
            <person name="Halstead-Nussloch G."/>
        </authorList>
    </citation>
    <scope>NUCLEOTIDE SEQUENCE [LARGE SCALE GENOMIC DNA]</scope>
    <source>
        <strain evidence="14">AATW-2023a</strain>
        <tissue evidence="14">Whole specimen</tissue>
    </source>
</reference>
<dbReference type="InterPro" id="IPR036047">
    <property type="entry name" value="F-box-like_dom_sf"/>
</dbReference>
<dbReference type="PANTHER" id="PTHR10177">
    <property type="entry name" value="CYCLINS"/>
    <property type="match status" value="1"/>
</dbReference>
<evidence type="ECO:0000256" key="8">
    <source>
        <dbReference type="ARBA" id="ARBA00023127"/>
    </source>
</evidence>
<accession>A0AAN8PGP2</accession>
<dbReference type="SUPFAM" id="SSF81383">
    <property type="entry name" value="F-box domain"/>
    <property type="match status" value="1"/>
</dbReference>
<keyword evidence="5" id="KW-0963">Cytoplasm</keyword>
<dbReference type="Pfam" id="PF02984">
    <property type="entry name" value="Cyclin_C"/>
    <property type="match status" value="1"/>
</dbReference>
<comment type="subcellular location">
    <subcellularLocation>
        <location evidence="1">Cytoplasm</location>
        <location evidence="1">Cytoskeleton</location>
        <location evidence="1">Microtubule organizing center</location>
        <location evidence="1">Centrosome</location>
        <location evidence="1">Centriole</location>
    </subcellularLocation>
    <subcellularLocation>
        <location evidence="2">Cytoplasm</location>
        <location evidence="2">Perinuclear region</location>
    </subcellularLocation>
</comment>
<evidence type="ECO:0000256" key="5">
    <source>
        <dbReference type="ARBA" id="ARBA00022490"/>
    </source>
</evidence>
<dbReference type="GO" id="GO:0005814">
    <property type="term" value="C:centriole"/>
    <property type="evidence" value="ECO:0007669"/>
    <property type="project" value="UniProtKB-SubCell"/>
</dbReference>
<evidence type="ECO:0000256" key="1">
    <source>
        <dbReference type="ARBA" id="ARBA00004114"/>
    </source>
</evidence>
<dbReference type="SMART" id="SM00385">
    <property type="entry name" value="CYCLIN"/>
    <property type="match status" value="2"/>
</dbReference>
<dbReference type="PROSITE" id="PS00292">
    <property type="entry name" value="CYCLINS"/>
    <property type="match status" value="1"/>
</dbReference>
<dbReference type="Proteomes" id="UP001347796">
    <property type="component" value="Unassembled WGS sequence"/>
</dbReference>
<dbReference type="SUPFAM" id="SSF47954">
    <property type="entry name" value="Cyclin-like"/>
    <property type="match status" value="2"/>
</dbReference>
<keyword evidence="7" id="KW-0498">Mitosis</keyword>
<keyword evidence="15" id="KW-1185">Reference proteome</keyword>
<dbReference type="GO" id="GO:0048471">
    <property type="term" value="C:perinuclear region of cytoplasm"/>
    <property type="evidence" value="ECO:0007669"/>
    <property type="project" value="UniProtKB-SubCell"/>
</dbReference>
<gene>
    <name evidence="14" type="ORF">SNE40_018515</name>
</gene>
<evidence type="ECO:0000256" key="10">
    <source>
        <dbReference type="ARBA" id="ARBA00023306"/>
    </source>
</evidence>
<dbReference type="PROSITE" id="PS50181">
    <property type="entry name" value="FBOX"/>
    <property type="match status" value="1"/>
</dbReference>
<sequence length="761" mass="85146">MFVVNSLLKSLGQLQKSPENAFIPVHSHVRPRTRSSVTMWHLPEEICLHLLKHLHIKDLLNMKIVHPYFNDLINDNNCLWASVKFHNCWPSPANLHHFQRAANAGNVESLVKLGVAYLYHEGLPCDTDYQNITVNGTKAAQLFSEIETMNLKIEPFTWLFIRPPWSPSGACCKEQVFTCMKKSVDSNPDKQLALCVAKTLQLMENEERQSESKHYLELSVRLGSGSAAYLLWQQKFSNKCLDTATELTSIRELRDVTSMGCLDASLTLCDFYSRGIYGGIHRSQAASYMKETFQSSIPSGTHKIFKSSTNLSQAMRYILVDWLVEVAGMKSFSNQTLHTAVSVVDRFLATQNVPRAKLQLLGVAAMVVCSRFLGKDVITVREAAWLTDNTYKYEDVVRMMGEITASLKGNIRIATNLDYVKVVNVLAGMDAKASCLAEYICELCVLQSEMGQYSPTEIACSSVLLARLLLKSEEPWPSQMEEFTGFPLEDLSRCAFHIHEKCFLEGSVIDHREITLQAVKQKYGEEKFFQVSSIEIMNYEELCSMLGVTDFYLNGFDLKLRFRNYDELIVSPCRGKSKGRRTAQRFSERENAATPSFEKGPFFNDSMTSGYEGDQEDDEDSMFDDSFSPIKSDSSDLAFDSDGDTYSACLSSYIQGNSSYGTIPDSFGVSSPPCGTNLYCGNSSSSGVSCSPVTSSPYSKKAKCNFNGKISDIPIFSELNTPNTSDNKRRKSARTATKMTSPNALKRKKRSSTVTSKSLCD</sequence>
<dbReference type="FunFam" id="1.10.472.10:FF:000038">
    <property type="entry name" value="Cyclin F"/>
    <property type="match status" value="1"/>
</dbReference>
<organism evidence="14 15">
    <name type="scientific">Patella caerulea</name>
    <name type="common">Rayed Mediterranean limpet</name>
    <dbReference type="NCBI Taxonomy" id="87958"/>
    <lineage>
        <taxon>Eukaryota</taxon>
        <taxon>Metazoa</taxon>
        <taxon>Spiralia</taxon>
        <taxon>Lophotrochozoa</taxon>
        <taxon>Mollusca</taxon>
        <taxon>Gastropoda</taxon>
        <taxon>Patellogastropoda</taxon>
        <taxon>Patelloidea</taxon>
        <taxon>Patellidae</taxon>
        <taxon>Patella</taxon>
    </lineage>
</organism>
<dbReference type="Gene3D" id="1.20.1280.50">
    <property type="match status" value="1"/>
</dbReference>
<dbReference type="Pfam" id="PF00134">
    <property type="entry name" value="Cyclin_N"/>
    <property type="match status" value="1"/>
</dbReference>
<dbReference type="Gene3D" id="1.10.472.10">
    <property type="entry name" value="Cyclin-like"/>
    <property type="match status" value="2"/>
</dbReference>
<dbReference type="SMART" id="SM01332">
    <property type="entry name" value="Cyclin_C"/>
    <property type="match status" value="1"/>
</dbReference>
<protein>
    <recommendedName>
        <fullName evidence="4">Cyclin-F</fullName>
    </recommendedName>
</protein>
<evidence type="ECO:0000259" key="13">
    <source>
        <dbReference type="PROSITE" id="PS50181"/>
    </source>
</evidence>
<dbReference type="InterPro" id="IPR001810">
    <property type="entry name" value="F-box_dom"/>
</dbReference>
<feature type="domain" description="F-box" evidence="13">
    <location>
        <begin position="36"/>
        <end position="83"/>
    </location>
</feature>
<evidence type="ECO:0000256" key="3">
    <source>
        <dbReference type="ARBA" id="ARBA00006955"/>
    </source>
</evidence>
<evidence type="ECO:0000256" key="11">
    <source>
        <dbReference type="RuleBase" id="RU000383"/>
    </source>
</evidence>
<feature type="region of interest" description="Disordered" evidence="12">
    <location>
        <begin position="715"/>
        <end position="761"/>
    </location>
</feature>
<dbReference type="InterPro" id="IPR036915">
    <property type="entry name" value="Cyclin-like_sf"/>
</dbReference>
<keyword evidence="9" id="KW-0206">Cytoskeleton</keyword>
<dbReference type="Pfam" id="PF12937">
    <property type="entry name" value="F-box-like"/>
    <property type="match status" value="1"/>
</dbReference>
<evidence type="ECO:0000313" key="15">
    <source>
        <dbReference type="Proteomes" id="UP001347796"/>
    </source>
</evidence>
<comment type="similarity">
    <text evidence="3">Belongs to the cyclin family. Cyclin AB subfamily.</text>
</comment>
<dbReference type="CDD" id="cd22082">
    <property type="entry name" value="F-box_FBXO1"/>
    <property type="match status" value="1"/>
</dbReference>
<keyword evidence="8 11" id="KW-0195">Cyclin</keyword>
<evidence type="ECO:0000256" key="9">
    <source>
        <dbReference type="ARBA" id="ARBA00023212"/>
    </source>
</evidence>
<evidence type="ECO:0000256" key="7">
    <source>
        <dbReference type="ARBA" id="ARBA00022776"/>
    </source>
</evidence>
<dbReference type="InterPro" id="IPR004367">
    <property type="entry name" value="Cyclin_C-dom"/>
</dbReference>
<dbReference type="InterPro" id="IPR006671">
    <property type="entry name" value="Cyclin_N"/>
</dbReference>
<keyword evidence="6" id="KW-0132">Cell division</keyword>
<feature type="compositionally biased region" description="Low complexity" evidence="12">
    <location>
        <begin position="752"/>
        <end position="761"/>
    </location>
</feature>
<dbReference type="CDD" id="cd20522">
    <property type="entry name" value="CYCLIN_CCNF_rpt2"/>
    <property type="match status" value="1"/>
</dbReference>